<gene>
    <name evidence="1" type="ORF">BSZ39_02585</name>
</gene>
<dbReference type="RefSeq" id="WP_073715833.1">
    <property type="nucleotide sequence ID" value="NZ_MQVR01000009.1"/>
</dbReference>
<evidence type="ECO:0000313" key="1">
    <source>
        <dbReference type="EMBL" id="OKL54691.1"/>
    </source>
</evidence>
<protein>
    <submittedName>
        <fullName evidence="1">Uncharacterized protein</fullName>
    </submittedName>
</protein>
<dbReference type="OrthoDB" id="9928689at2"/>
<proteinExistence type="predicted"/>
<name>A0A1Q5Q4H6_9ACTO</name>
<evidence type="ECO:0000313" key="2">
    <source>
        <dbReference type="Proteomes" id="UP000185628"/>
    </source>
</evidence>
<comment type="caution">
    <text evidence="1">The sequence shown here is derived from an EMBL/GenBank/DDBJ whole genome shotgun (WGS) entry which is preliminary data.</text>
</comment>
<dbReference type="AlphaFoldDB" id="A0A1Q5Q4H6"/>
<reference evidence="2" key="1">
    <citation type="submission" date="2016-12" db="EMBL/GenBank/DDBJ databases">
        <authorList>
            <person name="Meng X."/>
        </authorList>
    </citation>
    <scope>NUCLEOTIDE SEQUENCE [LARGE SCALE GENOMIC DNA]</scope>
    <source>
        <strain evidence="2">DSM 19116</strain>
    </source>
</reference>
<dbReference type="Proteomes" id="UP000185628">
    <property type="component" value="Unassembled WGS sequence"/>
</dbReference>
<dbReference type="EMBL" id="MQVR01000009">
    <property type="protein sequence ID" value="OKL54691.1"/>
    <property type="molecule type" value="Genomic_DNA"/>
</dbReference>
<organism evidence="1 2">
    <name type="scientific">Bowdeniella nasicola</name>
    <dbReference type="NCBI Taxonomy" id="208480"/>
    <lineage>
        <taxon>Bacteria</taxon>
        <taxon>Bacillati</taxon>
        <taxon>Actinomycetota</taxon>
        <taxon>Actinomycetes</taxon>
        <taxon>Actinomycetales</taxon>
        <taxon>Actinomycetaceae</taxon>
        <taxon>Bowdeniella</taxon>
    </lineage>
</organism>
<accession>A0A1Q5Q4H6</accession>
<sequence length="64" mass="7386">MDLFTLRSQVLFVYNKDEECTVVEHHCGTNDFEAYAALDKANAHYDDASRYHVCLVGQRAEIVY</sequence>
<keyword evidence="2" id="KW-1185">Reference proteome</keyword>